<dbReference type="InterPro" id="IPR023753">
    <property type="entry name" value="FAD/NAD-binding_dom"/>
</dbReference>
<reference evidence="19 20" key="1">
    <citation type="journal article" date="2003" name="Mol. Microbiol.">
        <title>Genome-based analysis of virulence genes in a non-biofilm-forming Staphylococcus epidermidis strain (ATCC 12228).</title>
        <authorList>
            <person name="Zhang Y.Q."/>
            <person name="Ren S.X."/>
            <person name="Li H.L."/>
            <person name="Wang Y.X."/>
            <person name="Fu G."/>
            <person name="Yang J."/>
            <person name="Qin Z.Q."/>
            <person name="Miao Y.G."/>
            <person name="Wang W.Y."/>
            <person name="Chen R.S."/>
            <person name="Shen Y."/>
            <person name="Chen Z."/>
            <person name="Yuan Z.H."/>
            <person name="Zhao G.P."/>
            <person name="Qu D."/>
            <person name="Danchin A."/>
            <person name="Wen Y.M."/>
        </authorList>
    </citation>
    <scope>NUCLEOTIDE SEQUENCE [LARGE SCALE GENOMIC DNA]</scope>
    <source>
        <strain evidence="20">ATCC 12228 / FDA PCI 1200</strain>
    </source>
</reference>
<name>A0A0H2VGQ8_STAES</name>
<comment type="catalytic activity">
    <reaction evidence="12 16">
        <text>N(6)-[(R)-dihydrolipoyl]-L-lysyl-[protein] + NAD(+) = N(6)-[(R)-lipoyl]-L-lysyl-[protein] + NADH + H(+)</text>
        <dbReference type="Rhea" id="RHEA:15045"/>
        <dbReference type="Rhea" id="RHEA-COMP:10474"/>
        <dbReference type="Rhea" id="RHEA-COMP:10475"/>
        <dbReference type="ChEBI" id="CHEBI:15378"/>
        <dbReference type="ChEBI" id="CHEBI:57540"/>
        <dbReference type="ChEBI" id="CHEBI:57945"/>
        <dbReference type="ChEBI" id="CHEBI:83099"/>
        <dbReference type="ChEBI" id="CHEBI:83100"/>
        <dbReference type="EC" id="1.8.1.4"/>
    </reaction>
</comment>
<evidence type="ECO:0000256" key="4">
    <source>
        <dbReference type="ARBA" id="ARBA00012608"/>
    </source>
</evidence>
<dbReference type="GO" id="GO:0016020">
    <property type="term" value="C:membrane"/>
    <property type="evidence" value="ECO:0007669"/>
    <property type="project" value="UniProtKB-SubCell"/>
</dbReference>
<evidence type="ECO:0000259" key="17">
    <source>
        <dbReference type="Pfam" id="PF02852"/>
    </source>
</evidence>
<evidence type="ECO:0000256" key="14">
    <source>
        <dbReference type="PIRSR" id="PIRSR000350-3"/>
    </source>
</evidence>
<comment type="cofactor">
    <cofactor evidence="14 16">
        <name>FAD</name>
        <dbReference type="ChEBI" id="CHEBI:57692"/>
    </cofactor>
    <text evidence="14 16">Binds 1 FAD per subunit.</text>
</comment>
<accession>A0A0H2VGQ8</accession>
<keyword evidence="8 16" id="KW-0560">Oxidoreductase</keyword>
<dbReference type="EC" id="1.8.1.4" evidence="4 16"/>
<dbReference type="PROSITE" id="PS00076">
    <property type="entry name" value="PYRIDINE_REDOX_1"/>
    <property type="match status" value="1"/>
</dbReference>
<dbReference type="OrthoDB" id="9800167at2"/>
<keyword evidence="11 16" id="KW-0676">Redox-active center</keyword>
<dbReference type="SUPFAM" id="SSF51905">
    <property type="entry name" value="FAD/NAD(P)-binding domain"/>
    <property type="match status" value="1"/>
</dbReference>
<dbReference type="SUPFAM" id="SSF55424">
    <property type="entry name" value="FAD/NAD-linked reductases, dimerisation (C-terminal) domain"/>
    <property type="match status" value="1"/>
</dbReference>
<dbReference type="Pfam" id="PF02852">
    <property type="entry name" value="Pyr_redox_dim"/>
    <property type="match status" value="1"/>
</dbReference>
<evidence type="ECO:0000313" key="19">
    <source>
        <dbReference type="EMBL" id="AAO03674.1"/>
    </source>
</evidence>
<dbReference type="EMBL" id="AE015929">
    <property type="protein sequence ID" value="AAO03674.1"/>
    <property type="molecule type" value="Genomic_DNA"/>
</dbReference>
<keyword evidence="6 16" id="KW-0285">Flavoprotein</keyword>
<evidence type="ECO:0000256" key="11">
    <source>
        <dbReference type="ARBA" id="ARBA00023284"/>
    </source>
</evidence>
<feature type="domain" description="FAD/NAD(P)-binding" evidence="18">
    <location>
        <begin position="41"/>
        <end position="361"/>
    </location>
</feature>
<feature type="disulfide bond" description="Redox-active" evidence="15">
    <location>
        <begin position="77"/>
        <end position="82"/>
    </location>
</feature>
<dbReference type="InterPro" id="IPR001100">
    <property type="entry name" value="Pyr_nuc-diS_OxRdtase"/>
</dbReference>
<dbReference type="PRINTS" id="PR00368">
    <property type="entry name" value="FADPNR"/>
</dbReference>
<evidence type="ECO:0000256" key="15">
    <source>
        <dbReference type="PIRSR" id="PIRSR000350-4"/>
    </source>
</evidence>
<organism evidence="19 20">
    <name type="scientific">Staphylococcus epidermidis (strain ATCC 12228 / FDA PCI 1200)</name>
    <dbReference type="NCBI Taxonomy" id="176280"/>
    <lineage>
        <taxon>Bacteria</taxon>
        <taxon>Bacillati</taxon>
        <taxon>Bacillota</taxon>
        <taxon>Bacilli</taxon>
        <taxon>Bacillales</taxon>
        <taxon>Staphylococcaceae</taxon>
        <taxon>Staphylococcus</taxon>
    </lineage>
</organism>
<dbReference type="InterPro" id="IPR016156">
    <property type="entry name" value="FAD/NAD-linked_Rdtase_dimer_sf"/>
</dbReference>
<dbReference type="InterPro" id="IPR036188">
    <property type="entry name" value="FAD/NAD-bd_sf"/>
</dbReference>
<protein>
    <recommendedName>
        <fullName evidence="5 16">Dihydrolipoyl dehydrogenase</fullName>
        <ecNumber evidence="4 16">1.8.1.4</ecNumber>
    </recommendedName>
</protein>
<dbReference type="InterPro" id="IPR050151">
    <property type="entry name" value="Class-I_Pyr_Nuc-Dis_Oxidored"/>
</dbReference>
<evidence type="ECO:0000256" key="16">
    <source>
        <dbReference type="RuleBase" id="RU003692"/>
    </source>
</evidence>
<dbReference type="PANTHER" id="PTHR22912">
    <property type="entry name" value="DISULFIDE OXIDOREDUCTASE"/>
    <property type="match status" value="1"/>
</dbReference>
<evidence type="ECO:0000256" key="9">
    <source>
        <dbReference type="ARBA" id="ARBA00023027"/>
    </source>
</evidence>
<dbReference type="NCBIfam" id="TIGR01350">
    <property type="entry name" value="lipoamide_DH"/>
    <property type="match status" value="1"/>
</dbReference>
<dbReference type="HOGENOM" id="CLU_016755_0_3_9"/>
<evidence type="ECO:0000256" key="8">
    <source>
        <dbReference type="ARBA" id="ARBA00023002"/>
    </source>
</evidence>
<comment type="miscellaneous">
    <text evidence="16">The active site is a redox-active disulfide bond.</text>
</comment>
<dbReference type="GO" id="GO:0004148">
    <property type="term" value="F:dihydrolipoyl dehydrogenase (NADH) activity"/>
    <property type="evidence" value="ECO:0007669"/>
    <property type="project" value="UniProtKB-EC"/>
</dbReference>
<sequence length="504" mass="54328">MKIRKRLDTYYTTIFLSTNSNYSYLSKEESRMTGEVKKYVDLLVIGAGSGGYVAAIRAAQLGKKVVLVDKAELGGVCLNRGCIPSKALISASERVKHIKHANTMGLKVSGEVQVDMPEVVKWKDGIVNKLTDGIRTLLKGNGVEVISGEAYLTEAHIAKIKIEDEEQIFSYKDLILAIGSLPVELKSMPFDQKRIISSTEALQLQEVPNHLVVVGGGYIGLELGTAYAKFGAKVTILEGSDTILSGTDPILTKTVKRHLKEIGITVITDALVQGGENTGDEVNVHVQVDGKEEIIQCDYCLVSIGRKPNTGKIGLENIGVVLDDQGFIKINNKCQTNIEHVYAIGDCAGGDLLAHKASYEAKIAAEVISGQNSVIDFQAMPFVIFSDPEVAYTGLTEKEAKEKGYETVSSRFPFQANARALSVSDADGFVQVVAEKNTKRVLGVQMVGPEVSSLIAEAVFAIEAGANAEDLSLTIHAHPTLPEPLMEAAEGVMGHATHMLNKKQ</sequence>
<dbReference type="Proteomes" id="UP000001411">
    <property type="component" value="Chromosome"/>
</dbReference>
<evidence type="ECO:0000256" key="10">
    <source>
        <dbReference type="ARBA" id="ARBA00023157"/>
    </source>
</evidence>
<feature type="active site" description="Proton acceptor" evidence="13">
    <location>
        <position position="478"/>
    </location>
</feature>
<feature type="binding site" evidence="14">
    <location>
        <position position="305"/>
    </location>
    <ligand>
        <name>NAD(+)</name>
        <dbReference type="ChEBI" id="CHEBI:57540"/>
    </ligand>
</feature>
<dbReference type="GO" id="GO:0006103">
    <property type="term" value="P:2-oxoglutarate metabolic process"/>
    <property type="evidence" value="ECO:0007669"/>
    <property type="project" value="TreeGrafter"/>
</dbReference>
<feature type="binding site" evidence="14">
    <location>
        <position position="86"/>
    </location>
    <ligand>
        <name>FAD</name>
        <dbReference type="ChEBI" id="CHEBI:57692"/>
    </ligand>
</feature>
<keyword evidence="19" id="KW-0670">Pyruvate</keyword>
<feature type="binding site" evidence="14">
    <location>
        <position position="238"/>
    </location>
    <ligand>
        <name>NAD(+)</name>
        <dbReference type="ChEBI" id="CHEBI:57540"/>
    </ligand>
</feature>
<dbReference type="AlphaFoldDB" id="A0A0H2VGQ8"/>
<comment type="function">
    <text evidence="1">Lipoamide dehydrogenase is a component of the alpha-ketoacid dehydrogenase complexes.</text>
</comment>
<keyword evidence="14" id="KW-0547">Nucleotide-binding</keyword>
<feature type="binding site" evidence="14">
    <location>
        <begin position="215"/>
        <end position="222"/>
    </location>
    <ligand>
        <name>NAD(+)</name>
        <dbReference type="ChEBI" id="CHEBI:57540"/>
    </ligand>
</feature>
<dbReference type="Gene3D" id="3.30.390.30">
    <property type="match status" value="1"/>
</dbReference>
<dbReference type="KEGG" id="sep:SE_0077"/>
<keyword evidence="9 14" id="KW-0520">NAD</keyword>
<feature type="binding site" evidence="14">
    <location>
        <position position="346"/>
    </location>
    <ligand>
        <name>FAD</name>
        <dbReference type="ChEBI" id="CHEBI:57692"/>
    </ligand>
</feature>
<evidence type="ECO:0000256" key="13">
    <source>
        <dbReference type="PIRSR" id="PIRSR000350-2"/>
    </source>
</evidence>
<feature type="domain" description="Pyridine nucleotide-disulphide oxidoreductase dimerisation" evidence="17">
    <location>
        <begin position="380"/>
        <end position="488"/>
    </location>
</feature>
<dbReference type="PIRSF" id="PIRSF000350">
    <property type="entry name" value="Mercury_reductase_MerA"/>
    <property type="match status" value="1"/>
</dbReference>
<dbReference type="InterPro" id="IPR012999">
    <property type="entry name" value="Pyr_OxRdtase_I_AS"/>
</dbReference>
<evidence type="ECO:0000313" key="20">
    <source>
        <dbReference type="Proteomes" id="UP000001411"/>
    </source>
</evidence>
<evidence type="ECO:0000256" key="2">
    <source>
        <dbReference type="ARBA" id="ARBA00004170"/>
    </source>
</evidence>
<dbReference type="PANTHER" id="PTHR22912:SF160">
    <property type="entry name" value="DIHYDROLIPOYL DEHYDROGENASE"/>
    <property type="match status" value="1"/>
</dbReference>
<keyword evidence="7 14" id="KW-0274">FAD</keyword>
<dbReference type="eggNOG" id="COG1249">
    <property type="taxonomic scope" value="Bacteria"/>
</dbReference>
<evidence type="ECO:0000256" key="6">
    <source>
        <dbReference type="ARBA" id="ARBA00022630"/>
    </source>
</evidence>
<evidence type="ECO:0000256" key="3">
    <source>
        <dbReference type="ARBA" id="ARBA00007532"/>
    </source>
</evidence>
<keyword evidence="10" id="KW-1015">Disulfide bond</keyword>
<dbReference type="InterPro" id="IPR006258">
    <property type="entry name" value="Lipoamide_DH"/>
</dbReference>
<dbReference type="GO" id="GO:0050660">
    <property type="term" value="F:flavin adenine dinucleotide binding"/>
    <property type="evidence" value="ECO:0007669"/>
    <property type="project" value="InterPro"/>
</dbReference>
<evidence type="ECO:0000256" key="12">
    <source>
        <dbReference type="ARBA" id="ARBA00049187"/>
    </source>
</evidence>
<proteinExistence type="inferred from homology"/>
<evidence type="ECO:0000256" key="5">
    <source>
        <dbReference type="ARBA" id="ARBA00016961"/>
    </source>
</evidence>
<dbReference type="PRINTS" id="PR00411">
    <property type="entry name" value="PNDRDTASEI"/>
</dbReference>
<dbReference type="FunFam" id="3.30.390.30:FF:000001">
    <property type="entry name" value="Dihydrolipoyl dehydrogenase"/>
    <property type="match status" value="1"/>
</dbReference>
<dbReference type="Gene3D" id="3.50.50.60">
    <property type="entry name" value="FAD/NAD(P)-binding domain"/>
    <property type="match status" value="2"/>
</dbReference>
<evidence type="ECO:0000256" key="7">
    <source>
        <dbReference type="ARBA" id="ARBA00022827"/>
    </source>
</evidence>
<comment type="subcellular location">
    <subcellularLocation>
        <location evidence="2">Membrane</location>
        <topology evidence="2">Peripheral membrane protein</topology>
    </subcellularLocation>
</comment>
<evidence type="ECO:0000256" key="1">
    <source>
        <dbReference type="ARBA" id="ARBA00002052"/>
    </source>
</evidence>
<comment type="similarity">
    <text evidence="3 16">Belongs to the class-I pyridine nucleotide-disulfide oxidoreductase family.</text>
</comment>
<evidence type="ECO:0000259" key="18">
    <source>
        <dbReference type="Pfam" id="PF07992"/>
    </source>
</evidence>
<dbReference type="Pfam" id="PF07992">
    <property type="entry name" value="Pyr_redox_2"/>
    <property type="match status" value="1"/>
</dbReference>
<dbReference type="PATRIC" id="fig|176280.10.peg.74"/>
<gene>
    <name evidence="19" type="ordered locus">SE_0077</name>
</gene>
<dbReference type="InterPro" id="IPR004099">
    <property type="entry name" value="Pyr_nucl-diS_OxRdtase_dimer"/>
</dbReference>